<protein>
    <submittedName>
        <fullName evidence="9">Helix-turn-helix domain-containing protein</fullName>
    </submittedName>
</protein>
<evidence type="ECO:0000256" key="3">
    <source>
        <dbReference type="ARBA" id="ARBA00022695"/>
    </source>
</evidence>
<dbReference type="InterPro" id="IPR001387">
    <property type="entry name" value="Cro/C1-type_HTH"/>
</dbReference>
<dbReference type="InterPro" id="IPR043519">
    <property type="entry name" value="NT_sf"/>
</dbReference>
<dbReference type="EMBL" id="CP121252">
    <property type="protein sequence ID" value="WFP16521.1"/>
    <property type="molecule type" value="Genomic_DNA"/>
</dbReference>
<dbReference type="Gene3D" id="3.30.460.10">
    <property type="entry name" value="Beta Polymerase, domain 2"/>
    <property type="match status" value="1"/>
</dbReference>
<keyword evidence="2" id="KW-0808">Transferase</keyword>
<feature type="domain" description="HTH cro/C1-type" evidence="8">
    <location>
        <begin position="3"/>
        <end position="58"/>
    </location>
</feature>
<dbReference type="CDD" id="cd00093">
    <property type="entry name" value="HTH_XRE"/>
    <property type="match status" value="1"/>
</dbReference>
<keyword evidence="10" id="KW-1185">Reference proteome</keyword>
<dbReference type="Pfam" id="PF18765">
    <property type="entry name" value="Polbeta"/>
    <property type="match status" value="1"/>
</dbReference>
<evidence type="ECO:0000256" key="6">
    <source>
        <dbReference type="ARBA" id="ARBA00022840"/>
    </source>
</evidence>
<reference evidence="9 10" key="1">
    <citation type="submission" date="2023-04" db="EMBL/GenBank/DDBJ databases">
        <title>Funneling lignin-derived compounds into biodiesel using alkali-halophilic Citricoccus sp. P2.</title>
        <authorList>
            <person name="Luo C.-B."/>
        </authorList>
    </citation>
    <scope>NUCLEOTIDE SEQUENCE [LARGE SCALE GENOMIC DNA]</scope>
    <source>
        <strain evidence="9 10">P2</strain>
    </source>
</reference>
<evidence type="ECO:0000256" key="7">
    <source>
        <dbReference type="ARBA" id="ARBA00022842"/>
    </source>
</evidence>
<dbReference type="InterPro" id="IPR041633">
    <property type="entry name" value="Polbeta"/>
</dbReference>
<comment type="cofactor">
    <cofactor evidence="1">
        <name>Mg(2+)</name>
        <dbReference type="ChEBI" id="CHEBI:18420"/>
    </cofactor>
</comment>
<evidence type="ECO:0000256" key="4">
    <source>
        <dbReference type="ARBA" id="ARBA00022723"/>
    </source>
</evidence>
<evidence type="ECO:0000256" key="5">
    <source>
        <dbReference type="ARBA" id="ARBA00022741"/>
    </source>
</evidence>
<dbReference type="Proteomes" id="UP001219037">
    <property type="component" value="Chromosome"/>
</dbReference>
<dbReference type="InterPro" id="IPR010982">
    <property type="entry name" value="Lambda_DNA-bd_dom_sf"/>
</dbReference>
<dbReference type="SUPFAM" id="SSF47413">
    <property type="entry name" value="lambda repressor-like DNA-binding domains"/>
    <property type="match status" value="1"/>
</dbReference>
<keyword evidence="6" id="KW-0067">ATP-binding</keyword>
<dbReference type="PROSITE" id="PS50943">
    <property type="entry name" value="HTH_CROC1"/>
    <property type="match status" value="1"/>
</dbReference>
<accession>A0ABY8H5X1</accession>
<dbReference type="RefSeq" id="WP_278157659.1">
    <property type="nucleotide sequence ID" value="NZ_CP121252.1"/>
</dbReference>
<dbReference type="SMART" id="SM00530">
    <property type="entry name" value="HTH_XRE"/>
    <property type="match status" value="1"/>
</dbReference>
<dbReference type="SUPFAM" id="SSF81301">
    <property type="entry name" value="Nucleotidyltransferase"/>
    <property type="match status" value="1"/>
</dbReference>
<keyword evidence="4" id="KW-0479">Metal-binding</keyword>
<organism evidence="9 10">
    <name type="scientific">Citricoccus muralis</name>
    <dbReference type="NCBI Taxonomy" id="169134"/>
    <lineage>
        <taxon>Bacteria</taxon>
        <taxon>Bacillati</taxon>
        <taxon>Actinomycetota</taxon>
        <taxon>Actinomycetes</taxon>
        <taxon>Micrococcales</taxon>
        <taxon>Micrococcaceae</taxon>
        <taxon>Citricoccus</taxon>
    </lineage>
</organism>
<evidence type="ECO:0000256" key="2">
    <source>
        <dbReference type="ARBA" id="ARBA00022679"/>
    </source>
</evidence>
<dbReference type="InterPro" id="IPR052038">
    <property type="entry name" value="Type-VII_TA_antitoxin"/>
</dbReference>
<evidence type="ECO:0000259" key="8">
    <source>
        <dbReference type="PROSITE" id="PS50943"/>
    </source>
</evidence>
<name>A0ABY8H5X1_9MICC</name>
<dbReference type="Pfam" id="PF01381">
    <property type="entry name" value="HTH_3"/>
    <property type="match status" value="1"/>
</dbReference>
<dbReference type="PANTHER" id="PTHR33571">
    <property type="entry name" value="SSL8005 PROTEIN"/>
    <property type="match status" value="1"/>
</dbReference>
<gene>
    <name evidence="9" type="ORF">P8192_14265</name>
</gene>
<evidence type="ECO:0000256" key="1">
    <source>
        <dbReference type="ARBA" id="ARBA00001946"/>
    </source>
</evidence>
<dbReference type="PANTHER" id="PTHR33571:SF12">
    <property type="entry name" value="BSL3053 PROTEIN"/>
    <property type="match status" value="1"/>
</dbReference>
<dbReference type="CDD" id="cd05403">
    <property type="entry name" value="NT_KNTase_like"/>
    <property type="match status" value="1"/>
</dbReference>
<evidence type="ECO:0000313" key="9">
    <source>
        <dbReference type="EMBL" id="WFP16521.1"/>
    </source>
</evidence>
<evidence type="ECO:0000313" key="10">
    <source>
        <dbReference type="Proteomes" id="UP001219037"/>
    </source>
</evidence>
<keyword evidence="3" id="KW-0548">Nucleotidyltransferase</keyword>
<proteinExistence type="predicted"/>
<keyword evidence="7" id="KW-0460">Magnesium</keyword>
<sequence>MDIRAERLAAGMSQSQLARAAKVSQPNISAYENGRREPSPEVLERLRRALNAPPMHRIDQHRADIHRLVSEHRAAAPRIFGSVARGDNTAGSDLDLLVDFTPDASLLDIIGLRLDLVDLLHIDVDVVDVDSLRGEMRERILKEAVAI</sequence>
<dbReference type="Gene3D" id="1.10.260.40">
    <property type="entry name" value="lambda repressor-like DNA-binding domains"/>
    <property type="match status" value="1"/>
</dbReference>
<keyword evidence="5" id="KW-0547">Nucleotide-binding</keyword>